<keyword evidence="9 14" id="KW-1133">Transmembrane helix</keyword>
<keyword evidence="6" id="KW-0597">Phosphoprotein</keyword>
<feature type="transmembrane region" description="Helical" evidence="14">
    <location>
        <begin position="122"/>
        <end position="144"/>
    </location>
</feature>
<dbReference type="GO" id="GO:0005886">
    <property type="term" value="C:plasma membrane"/>
    <property type="evidence" value="ECO:0007669"/>
    <property type="project" value="UniProtKB-SubCell"/>
</dbReference>
<evidence type="ECO:0000256" key="10">
    <source>
        <dbReference type="ARBA" id="ARBA00023012"/>
    </source>
</evidence>
<proteinExistence type="inferred from homology"/>
<reference evidence="16" key="1">
    <citation type="submission" date="2021-05" db="EMBL/GenBank/DDBJ databases">
        <authorList>
            <person name="Pietrasiak N."/>
            <person name="Ward R."/>
            <person name="Stajich J.E."/>
            <person name="Kurbessoian T."/>
        </authorList>
    </citation>
    <scope>NUCLEOTIDE SEQUENCE</scope>
    <source>
        <strain evidence="16">CPER-KK1</strain>
    </source>
</reference>
<reference evidence="16" key="2">
    <citation type="journal article" date="2022" name="Microbiol. Resour. Announc.">
        <title>Metagenome Sequencing to Explore Phylogenomics of Terrestrial Cyanobacteria.</title>
        <authorList>
            <person name="Ward R.D."/>
            <person name="Stajich J.E."/>
            <person name="Johansen J.R."/>
            <person name="Huntemann M."/>
            <person name="Clum A."/>
            <person name="Foster B."/>
            <person name="Foster B."/>
            <person name="Roux S."/>
            <person name="Palaniappan K."/>
            <person name="Varghese N."/>
            <person name="Mukherjee S."/>
            <person name="Reddy T.B.K."/>
            <person name="Daum C."/>
            <person name="Copeland A."/>
            <person name="Chen I.A."/>
            <person name="Ivanova N.N."/>
            <person name="Kyrpides N.C."/>
            <person name="Shapiro N."/>
            <person name="Eloe-Fadrosh E.A."/>
            <person name="Pietrasiak N."/>
        </authorList>
    </citation>
    <scope>NUCLEOTIDE SEQUENCE</scope>
    <source>
        <strain evidence="16">CPER-KK1</strain>
    </source>
</reference>
<gene>
    <name evidence="16" type="ORF">KME25_15010</name>
</gene>
<organism evidence="16 17">
    <name type="scientific">Symplocastrum torsivum CPER-KK1</name>
    <dbReference type="NCBI Taxonomy" id="450513"/>
    <lineage>
        <taxon>Bacteria</taxon>
        <taxon>Bacillati</taxon>
        <taxon>Cyanobacteriota</taxon>
        <taxon>Cyanophyceae</taxon>
        <taxon>Oscillatoriophycideae</taxon>
        <taxon>Oscillatoriales</taxon>
        <taxon>Microcoleaceae</taxon>
        <taxon>Symplocastrum</taxon>
    </lineage>
</organism>
<dbReference type="InterPro" id="IPR036890">
    <property type="entry name" value="HATPase_C_sf"/>
</dbReference>
<evidence type="ECO:0000256" key="11">
    <source>
        <dbReference type="ARBA" id="ARBA00023136"/>
    </source>
</evidence>
<dbReference type="Gene3D" id="1.10.287.130">
    <property type="match status" value="1"/>
</dbReference>
<feature type="transmembrane region" description="Helical" evidence="14">
    <location>
        <begin position="260"/>
        <end position="283"/>
    </location>
</feature>
<keyword evidence="7 14" id="KW-0812">Transmembrane</keyword>
<dbReference type="SMART" id="SM00387">
    <property type="entry name" value="HATPase_c"/>
    <property type="match status" value="1"/>
</dbReference>
<feature type="transmembrane region" description="Helical" evidence="14">
    <location>
        <begin position="50"/>
        <end position="76"/>
    </location>
</feature>
<comment type="caution">
    <text evidence="16">The sequence shown here is derived from an EMBL/GenBank/DDBJ whole genome shotgun (WGS) entry which is preliminary data.</text>
</comment>
<sequence length="636" mass="69203">MSLRSDSSSMGHRRWWLIVPLSLVALLLAHGMALIYRIQPAVSLWFPPSGVAIALTLWFGTVGVVLTGITSILIAPLWGNDGWTQLAGLTDATEPLVAWLLYRYCFSGSLSLSCLRDAVAFILSAPVAACATSAIVGSFTLVAVGKMPASDLATSIPHWWLGNAIGTLAIAPTALLVVTPCLQNWGWLSSREQGVKSREEFCLHLVPTFWAEVVTILLFVVATATLIVSKTNQANFAFQQLSFLSFIPILWAATRFGVKGGMLTSSFCVLVTLLAYLLAYPNAISFPNFPVPAEVLHVHKLSLLVQCAVSLLVGCAITERAATMVVLAVERVRSKEHQARIQLSEQLIQLNNELTEANSRLEQSNRDKEDLLRREQIARADSEAARKVAETANRMKDDFLVVLSHELRTPLNPVLGWSRLLQSRKCDEATLNKALETIERNAKLLMQLIEDLLDVSGILQGQLSLNVSPVDLVPIIEAAIETVHLAAEAKSIQIQTVLQPNVGQVAGDRTRLQQVVWNLLSNAVKFTPPGGRVDVQLFSLGTQAQIRVSDTGSGISEDFLPFVFDYFRQADSSTTRVFGGLGLGLAIVHRLVELHGGTVQAESPGADLGATFTVSLPLIKADNNTSESKLMLDQEF</sequence>
<feature type="transmembrane region" description="Helical" evidence="14">
    <location>
        <begin position="234"/>
        <end position="253"/>
    </location>
</feature>
<feature type="transmembrane region" description="Helical" evidence="14">
    <location>
        <begin position="15"/>
        <end position="38"/>
    </location>
</feature>
<evidence type="ECO:0000259" key="15">
    <source>
        <dbReference type="PROSITE" id="PS50109"/>
    </source>
</evidence>
<dbReference type="Pfam" id="PF00512">
    <property type="entry name" value="HisKA"/>
    <property type="match status" value="1"/>
</dbReference>
<evidence type="ECO:0000256" key="3">
    <source>
        <dbReference type="ARBA" id="ARBA00006402"/>
    </source>
</evidence>
<evidence type="ECO:0000256" key="12">
    <source>
        <dbReference type="ARBA" id="ARBA00074306"/>
    </source>
</evidence>
<evidence type="ECO:0000256" key="9">
    <source>
        <dbReference type="ARBA" id="ARBA00022989"/>
    </source>
</evidence>
<keyword evidence="8" id="KW-0418">Kinase</keyword>
<feature type="coiled-coil region" evidence="13">
    <location>
        <begin position="340"/>
        <end position="381"/>
    </location>
</feature>
<keyword evidence="8" id="KW-0808">Transferase</keyword>
<dbReference type="FunFam" id="3.30.565.10:FF:000010">
    <property type="entry name" value="Sensor histidine kinase RcsC"/>
    <property type="match status" value="1"/>
</dbReference>
<dbReference type="EC" id="2.7.13.3" evidence="4"/>
<dbReference type="Pfam" id="PF05231">
    <property type="entry name" value="MASE1"/>
    <property type="match status" value="1"/>
</dbReference>
<keyword evidence="10" id="KW-0902">Two-component regulatory system</keyword>
<keyword evidence="11 14" id="KW-0472">Membrane</keyword>
<dbReference type="AlphaFoldDB" id="A0A951PKR3"/>
<evidence type="ECO:0000256" key="2">
    <source>
        <dbReference type="ARBA" id="ARBA00004651"/>
    </source>
</evidence>
<evidence type="ECO:0000313" key="16">
    <source>
        <dbReference type="EMBL" id="MBW4545740.1"/>
    </source>
</evidence>
<evidence type="ECO:0000313" key="17">
    <source>
        <dbReference type="Proteomes" id="UP000753908"/>
    </source>
</evidence>
<keyword evidence="13" id="KW-0175">Coiled coil</keyword>
<comment type="catalytic activity">
    <reaction evidence="1">
        <text>ATP + protein L-histidine = ADP + protein N-phospho-L-histidine.</text>
        <dbReference type="EC" id="2.7.13.3"/>
    </reaction>
</comment>
<keyword evidence="5" id="KW-1003">Cell membrane</keyword>
<feature type="transmembrane region" description="Helical" evidence="14">
    <location>
        <begin position="209"/>
        <end position="228"/>
    </location>
</feature>
<dbReference type="InterPro" id="IPR003594">
    <property type="entry name" value="HATPase_dom"/>
</dbReference>
<feature type="transmembrane region" description="Helical" evidence="14">
    <location>
        <begin position="164"/>
        <end position="188"/>
    </location>
</feature>
<comment type="similarity">
    <text evidence="3">In the N-terminal section; belongs to the phytochrome family.</text>
</comment>
<dbReference type="PANTHER" id="PTHR43547">
    <property type="entry name" value="TWO-COMPONENT HISTIDINE KINASE"/>
    <property type="match status" value="1"/>
</dbReference>
<dbReference type="Pfam" id="PF02518">
    <property type="entry name" value="HATPase_c"/>
    <property type="match status" value="1"/>
</dbReference>
<name>A0A951PKR3_9CYAN</name>
<dbReference type="SUPFAM" id="SSF55874">
    <property type="entry name" value="ATPase domain of HSP90 chaperone/DNA topoisomerase II/histidine kinase"/>
    <property type="match status" value="1"/>
</dbReference>
<dbReference type="InterPro" id="IPR003661">
    <property type="entry name" value="HisK_dim/P_dom"/>
</dbReference>
<dbReference type="InterPro" id="IPR036097">
    <property type="entry name" value="HisK_dim/P_sf"/>
</dbReference>
<dbReference type="EMBL" id="JAHHIF010000017">
    <property type="protein sequence ID" value="MBW4545740.1"/>
    <property type="molecule type" value="Genomic_DNA"/>
</dbReference>
<dbReference type="Proteomes" id="UP000753908">
    <property type="component" value="Unassembled WGS sequence"/>
</dbReference>
<dbReference type="Gene3D" id="3.30.565.10">
    <property type="entry name" value="Histidine kinase-like ATPase, C-terminal domain"/>
    <property type="match status" value="1"/>
</dbReference>
<dbReference type="InterPro" id="IPR005467">
    <property type="entry name" value="His_kinase_dom"/>
</dbReference>
<evidence type="ECO:0000256" key="5">
    <source>
        <dbReference type="ARBA" id="ARBA00022475"/>
    </source>
</evidence>
<feature type="domain" description="Histidine kinase" evidence="15">
    <location>
        <begin position="402"/>
        <end position="620"/>
    </location>
</feature>
<dbReference type="CDD" id="cd00082">
    <property type="entry name" value="HisKA"/>
    <property type="match status" value="1"/>
</dbReference>
<evidence type="ECO:0000256" key="6">
    <source>
        <dbReference type="ARBA" id="ARBA00022553"/>
    </source>
</evidence>
<dbReference type="PROSITE" id="PS50109">
    <property type="entry name" value="HIS_KIN"/>
    <property type="match status" value="1"/>
</dbReference>
<dbReference type="InterPro" id="IPR007895">
    <property type="entry name" value="MASE1"/>
</dbReference>
<dbReference type="PRINTS" id="PR00344">
    <property type="entry name" value="BCTRLSENSOR"/>
</dbReference>
<evidence type="ECO:0000256" key="13">
    <source>
        <dbReference type="SAM" id="Coils"/>
    </source>
</evidence>
<dbReference type="CDD" id="cd16922">
    <property type="entry name" value="HATPase_EvgS-ArcB-TorS-like"/>
    <property type="match status" value="1"/>
</dbReference>
<evidence type="ECO:0000256" key="14">
    <source>
        <dbReference type="SAM" id="Phobius"/>
    </source>
</evidence>
<dbReference type="SMART" id="SM00388">
    <property type="entry name" value="HisKA"/>
    <property type="match status" value="1"/>
</dbReference>
<protein>
    <recommendedName>
        <fullName evidence="12">Circadian input-output histidine kinase CikA</fullName>
        <ecNumber evidence="4">2.7.13.3</ecNumber>
    </recommendedName>
</protein>
<comment type="subcellular location">
    <subcellularLocation>
        <location evidence="2">Cell membrane</location>
        <topology evidence="2">Multi-pass membrane protein</topology>
    </subcellularLocation>
</comment>
<dbReference type="GO" id="GO:0000155">
    <property type="term" value="F:phosphorelay sensor kinase activity"/>
    <property type="evidence" value="ECO:0007669"/>
    <property type="project" value="InterPro"/>
</dbReference>
<accession>A0A951PKR3</accession>
<evidence type="ECO:0000256" key="4">
    <source>
        <dbReference type="ARBA" id="ARBA00012438"/>
    </source>
</evidence>
<evidence type="ECO:0000256" key="1">
    <source>
        <dbReference type="ARBA" id="ARBA00000085"/>
    </source>
</evidence>
<dbReference type="SUPFAM" id="SSF47384">
    <property type="entry name" value="Homodimeric domain of signal transducing histidine kinase"/>
    <property type="match status" value="1"/>
</dbReference>
<dbReference type="PANTHER" id="PTHR43547:SF2">
    <property type="entry name" value="HYBRID SIGNAL TRANSDUCTION HISTIDINE KINASE C"/>
    <property type="match status" value="1"/>
</dbReference>
<dbReference type="InterPro" id="IPR004358">
    <property type="entry name" value="Sig_transdc_His_kin-like_C"/>
</dbReference>
<evidence type="ECO:0000256" key="8">
    <source>
        <dbReference type="ARBA" id="ARBA00022777"/>
    </source>
</evidence>
<evidence type="ECO:0000256" key="7">
    <source>
        <dbReference type="ARBA" id="ARBA00022692"/>
    </source>
</evidence>